<dbReference type="PANTHER" id="PTHR12187">
    <property type="entry name" value="AGAP000124-PA"/>
    <property type="match status" value="1"/>
</dbReference>
<evidence type="ECO:0000256" key="1">
    <source>
        <dbReference type="ARBA" id="ARBA00022801"/>
    </source>
</evidence>
<evidence type="ECO:0000313" key="4">
    <source>
        <dbReference type="EMBL" id="KAG7313012.1"/>
    </source>
</evidence>
<comment type="caution">
    <text evidence="4">The sequence shown here is derived from an EMBL/GenBank/DDBJ whole genome shotgun (WGS) entry which is preliminary data.</text>
</comment>
<dbReference type="InterPro" id="IPR039034">
    <property type="entry name" value="INPP4"/>
</dbReference>
<reference evidence="4 5" key="1">
    <citation type="submission" date="2021-06" db="EMBL/GenBank/DDBJ databases">
        <title>A haploid diamondback moth (Plutella xylostella L.) genome assembly resolves 31 chromosomes and identifies a diamide resistance mutation.</title>
        <authorList>
            <person name="Ward C.M."/>
            <person name="Perry K.D."/>
            <person name="Baker G."/>
            <person name="Powis K."/>
            <person name="Heckel D.G."/>
            <person name="Baxter S.W."/>
        </authorList>
    </citation>
    <scope>NUCLEOTIDE SEQUENCE [LARGE SCALE GENOMIC DNA]</scope>
    <source>
        <strain evidence="4 5">LV</strain>
        <tissue evidence="4">Single pupa</tissue>
    </source>
</reference>
<evidence type="ECO:0000256" key="3">
    <source>
        <dbReference type="SAM" id="MobiDB-lite"/>
    </source>
</evidence>
<evidence type="ECO:0000313" key="5">
    <source>
        <dbReference type="Proteomes" id="UP000823941"/>
    </source>
</evidence>
<feature type="compositionally biased region" description="Low complexity" evidence="3">
    <location>
        <begin position="55"/>
        <end position="74"/>
    </location>
</feature>
<protein>
    <submittedName>
        <fullName evidence="4">Uncharacterized protein</fullName>
    </submittedName>
</protein>
<keyword evidence="5" id="KW-1185">Reference proteome</keyword>
<feature type="compositionally biased region" description="Low complexity" evidence="3">
    <location>
        <begin position="99"/>
        <end position="118"/>
    </location>
</feature>
<gene>
    <name evidence="4" type="ORF">JYU34_000091</name>
</gene>
<dbReference type="EMBL" id="JAHIBW010000001">
    <property type="protein sequence ID" value="KAG7313012.1"/>
    <property type="molecule type" value="Genomic_DNA"/>
</dbReference>
<dbReference type="PANTHER" id="PTHR12187:SF11">
    <property type="entry name" value="PHOSPHATIDYLINOSITOL-3,4-BISPHOSPHATE 4-PHOSPHATASE"/>
    <property type="match status" value="1"/>
</dbReference>
<sequence length="282" mass="31466">MTPHQSNCDNLGRLTTYYHHYRKTHPARGTVRSRMMTPEDAPCPRYSPFTNDDVGSSTSPTGTTWEGSPPTTTTIGRRTLPEEDAPCPRYSPFTNDDVGSSTSPTGTTWEGSPPTTTTIGRRTLPEHQFNWDNLGRLTTYYHHYRKTHTARASSPRCMPLEEVMEALRAAVTRKASRDPDVLLLAAAATRQMNGIRFTSCKSAKDRTAMSVTIEQSAILAEQYHLADTEIGKAKDILRSEGCRRDNTFKNIGVRKYAFTKRQVAALPADYRPPPGTYGSHHT</sequence>
<keyword evidence="1" id="KW-0378">Hydrolase</keyword>
<evidence type="ECO:0000256" key="2">
    <source>
        <dbReference type="ARBA" id="ARBA00023098"/>
    </source>
</evidence>
<feature type="region of interest" description="Disordered" evidence="3">
    <location>
        <begin position="45"/>
        <end position="121"/>
    </location>
</feature>
<keyword evidence="2" id="KW-0443">Lipid metabolism</keyword>
<dbReference type="Proteomes" id="UP000823941">
    <property type="component" value="Chromosome 1"/>
</dbReference>
<organism evidence="4 5">
    <name type="scientific">Plutella xylostella</name>
    <name type="common">Diamondback moth</name>
    <name type="synonym">Plutella maculipennis</name>
    <dbReference type="NCBI Taxonomy" id="51655"/>
    <lineage>
        <taxon>Eukaryota</taxon>
        <taxon>Metazoa</taxon>
        <taxon>Ecdysozoa</taxon>
        <taxon>Arthropoda</taxon>
        <taxon>Hexapoda</taxon>
        <taxon>Insecta</taxon>
        <taxon>Pterygota</taxon>
        <taxon>Neoptera</taxon>
        <taxon>Endopterygota</taxon>
        <taxon>Lepidoptera</taxon>
        <taxon>Glossata</taxon>
        <taxon>Ditrysia</taxon>
        <taxon>Yponomeutoidea</taxon>
        <taxon>Plutellidae</taxon>
        <taxon>Plutella</taxon>
    </lineage>
</organism>
<proteinExistence type="predicted"/>
<accession>A0ABQ7R6T7</accession>
<name>A0ABQ7R6T7_PLUXY</name>